<accession>A0A2J6TAA1</accession>
<protein>
    <submittedName>
        <fullName evidence="3">Centromere/kinetochore protein-like protein zw10</fullName>
    </submittedName>
</protein>
<evidence type="ECO:0000313" key="3">
    <source>
        <dbReference type="EMBL" id="PMD59939.1"/>
    </source>
</evidence>
<keyword evidence="4" id="KW-1185">Reference proteome</keyword>
<proteinExistence type="predicted"/>
<dbReference type="RefSeq" id="XP_024736843.1">
    <property type="nucleotide sequence ID" value="XM_024884833.1"/>
</dbReference>
<dbReference type="Proteomes" id="UP000235371">
    <property type="component" value="Unassembled WGS sequence"/>
</dbReference>
<dbReference type="InterPro" id="IPR046362">
    <property type="entry name" value="Zw10/DSL1_C_sf"/>
</dbReference>
<dbReference type="PANTHER" id="PTHR12205:SF0">
    <property type="entry name" value="CENTROMERE_KINETOCHORE PROTEIN ZW10 HOMOLOG"/>
    <property type="match status" value="1"/>
</dbReference>
<dbReference type="GO" id="GO:0007094">
    <property type="term" value="P:mitotic spindle assembly checkpoint signaling"/>
    <property type="evidence" value="ECO:0007669"/>
    <property type="project" value="TreeGrafter"/>
</dbReference>
<evidence type="ECO:0000256" key="1">
    <source>
        <dbReference type="SAM" id="MobiDB-lite"/>
    </source>
</evidence>
<evidence type="ECO:0000313" key="4">
    <source>
        <dbReference type="Proteomes" id="UP000235371"/>
    </source>
</evidence>
<dbReference type="EMBL" id="KZ613803">
    <property type="protein sequence ID" value="PMD59939.1"/>
    <property type="molecule type" value="Genomic_DNA"/>
</dbReference>
<sequence>MASAAVQDQLGQVLIDFSTNGAFPEEESVSAAYNIQTEIRQISRDSALDVDTWIEHAKSIQDDIDRSRKLASSIVRQAELDDETEESLQEKENYVEFLTKEVVFNGQLLSALKGIQDVKEILRQAEDLAEEQKIVEALFKLEAAWIAISDLPLEKTVRAVRILDAKCFDQRRYIHDKFTKVWNGLIRVDFDQRSVTINKDLPDQGTNLDQAVIGLKAFKELETAANKLWMDLDEIIIKPRTNLPLDGRQGSLYTIQIQQNRISRGGGTTDHHIKSVFNDIEAIVRFLVDNLPFEFIEPLSKAMMPTLVRRILDMWLDTAVPATLEDMVDYQKVLAQVHEFADNLDKLKWPGVEGLHDWVANAPKIWLSKKRETALDWTRNQFSLGLGMPQLAERIEKRMVAREDRENIITTGTAVTQDWDAAWESDSETKEDHSEGSCRNRSSLEEERQVNQVFAPPPDEVDDAADAWGWGDDDAAEPAESEPEPAYVAVDQKPPLVAKRLAPEVREMTISEKYWTTSLPQPVYKTVTTIYEEGAKLTQPECNHTPIAPAAPGLFSLPTLILAMYRSVSPLYYTDEPGGNMYLYNDAVWLSEELKQFALEWKNRDDLQPRAYGMVRLDPEIKILESFGKRAYTSELNAQRTIINDLLAGAQNFFQQGDEADQSISDVSSHIRSQAALWEKILPYSAWASAIGSLVNAVATKLISDVFDLSDMSVDEAERAATLISRIKLLDDLFIPKNENSQPSEDETPLTSQFADKWMKMKFLSEVLQSNLKDVKFLWFESHLSFYFTAEEVVDLINLSFESNAGVRAAIREIRDNPLPRDGQA</sequence>
<dbReference type="GO" id="GO:0005737">
    <property type="term" value="C:cytoplasm"/>
    <property type="evidence" value="ECO:0007669"/>
    <property type="project" value="GOC"/>
</dbReference>
<name>A0A2J6TAA1_9HELO</name>
<dbReference type="Pfam" id="PF22766">
    <property type="entry name" value="ZW10_C2"/>
    <property type="match status" value="1"/>
</dbReference>
<dbReference type="AlphaFoldDB" id="A0A2J6TAA1"/>
<reference evidence="3 4" key="1">
    <citation type="submission" date="2016-04" db="EMBL/GenBank/DDBJ databases">
        <title>A degradative enzymes factory behind the ericoid mycorrhizal symbiosis.</title>
        <authorList>
            <consortium name="DOE Joint Genome Institute"/>
            <person name="Martino E."/>
            <person name="Morin E."/>
            <person name="Grelet G."/>
            <person name="Kuo A."/>
            <person name="Kohler A."/>
            <person name="Daghino S."/>
            <person name="Barry K."/>
            <person name="Choi C."/>
            <person name="Cichocki N."/>
            <person name="Clum A."/>
            <person name="Copeland A."/>
            <person name="Hainaut M."/>
            <person name="Haridas S."/>
            <person name="Labutti K."/>
            <person name="Lindquist E."/>
            <person name="Lipzen A."/>
            <person name="Khouja H.-R."/>
            <person name="Murat C."/>
            <person name="Ohm R."/>
            <person name="Olson A."/>
            <person name="Spatafora J."/>
            <person name="Veneault-Fourrey C."/>
            <person name="Henrissat B."/>
            <person name="Grigoriev I."/>
            <person name="Martin F."/>
            <person name="Perotto S."/>
        </authorList>
    </citation>
    <scope>NUCLEOTIDE SEQUENCE [LARGE SCALE GENOMIC DNA]</scope>
    <source>
        <strain evidence="3 4">E</strain>
    </source>
</reference>
<evidence type="ECO:0000259" key="2">
    <source>
        <dbReference type="Pfam" id="PF22766"/>
    </source>
</evidence>
<feature type="region of interest" description="Disordered" evidence="1">
    <location>
        <begin position="423"/>
        <end position="486"/>
    </location>
</feature>
<dbReference type="GO" id="GO:1990423">
    <property type="term" value="C:RZZ complex"/>
    <property type="evidence" value="ECO:0007669"/>
    <property type="project" value="TreeGrafter"/>
</dbReference>
<feature type="domain" description="ZW10 C-terminal helical" evidence="2">
    <location>
        <begin position="663"/>
        <end position="803"/>
    </location>
</feature>
<dbReference type="GeneID" id="36592910"/>
<dbReference type="InterPro" id="IPR055148">
    <property type="entry name" value="ZW10_C_2"/>
</dbReference>
<feature type="compositionally biased region" description="Basic and acidic residues" evidence="1">
    <location>
        <begin position="427"/>
        <end position="449"/>
    </location>
</feature>
<dbReference type="STRING" id="1095630.A0A2J6TAA1"/>
<dbReference type="InParanoid" id="A0A2J6TAA1"/>
<dbReference type="GO" id="GO:0006888">
    <property type="term" value="P:endoplasmic reticulum to Golgi vesicle-mediated transport"/>
    <property type="evidence" value="ECO:0007669"/>
    <property type="project" value="TreeGrafter"/>
</dbReference>
<gene>
    <name evidence="3" type="ORF">K444DRAFT_643239</name>
</gene>
<dbReference type="PANTHER" id="PTHR12205">
    <property type="entry name" value="CENTROMERE/KINETOCHORE PROTEIN ZW10"/>
    <property type="match status" value="1"/>
</dbReference>
<organism evidence="3 4">
    <name type="scientific">Hyaloscypha bicolor E</name>
    <dbReference type="NCBI Taxonomy" id="1095630"/>
    <lineage>
        <taxon>Eukaryota</taxon>
        <taxon>Fungi</taxon>
        <taxon>Dikarya</taxon>
        <taxon>Ascomycota</taxon>
        <taxon>Pezizomycotina</taxon>
        <taxon>Leotiomycetes</taxon>
        <taxon>Helotiales</taxon>
        <taxon>Hyaloscyphaceae</taxon>
        <taxon>Hyaloscypha</taxon>
        <taxon>Hyaloscypha bicolor</taxon>
    </lineage>
</organism>
<dbReference type="Gene3D" id="1.10.357.150">
    <property type="match status" value="1"/>
</dbReference>
<dbReference type="OrthoDB" id="534815at2759"/>
<feature type="compositionally biased region" description="Acidic residues" evidence="1">
    <location>
        <begin position="459"/>
        <end position="483"/>
    </location>
</feature>